<dbReference type="OrthoDB" id="3394274at2"/>
<dbReference type="Proteomes" id="UP000274907">
    <property type="component" value="Unassembled WGS sequence"/>
</dbReference>
<evidence type="ECO:0000256" key="1">
    <source>
        <dbReference type="ARBA" id="ARBA00093770"/>
    </source>
</evidence>
<sequence>MNRPRSSQVFLGFPQSSPAGKQILSGGEEAPDFPREWFEFVNPEDPLHTFSVDLTWVESHWTCHFGTDTCQGIDSEQTDIGCCVHGAYLADETDRDQLYNAVADMPAKYWQHRPKGVDEHLASGEAIELEPWLEWGELDDEDGDPEPSLKTKTVGGACIFANREGWATGTGCAIHQWAVAEGRDLTVEKPEVCWQVPLRRHEDYEERTDGQEILRTTIGEYDRRAWGNGGEDFDWWCSSSSSCHTHPDPVWVSMKQELTALMGAPSYEVIADHCRRRAAAGLSAPHPASRNRDQASNL</sequence>
<gene>
    <name evidence="2" type="ORF">EAH68_05065</name>
</gene>
<dbReference type="AlphaFoldDB" id="A0A3S0AX21"/>
<evidence type="ECO:0008006" key="4">
    <source>
        <dbReference type="Google" id="ProtNLM"/>
    </source>
</evidence>
<name>A0A3S0AX21_9CORY</name>
<reference evidence="2 3" key="1">
    <citation type="submission" date="2018-12" db="EMBL/GenBank/DDBJ databases">
        <title>YIM 101343 draft genome.</title>
        <authorList>
            <person name="Chen X."/>
        </authorList>
    </citation>
    <scope>NUCLEOTIDE SEQUENCE [LARGE SCALE GENOMIC DNA]</scope>
    <source>
        <strain evidence="2 3">YIM 101343</strain>
    </source>
</reference>
<dbReference type="RefSeq" id="WP_126120236.1">
    <property type="nucleotide sequence ID" value="NZ_RXHJ01000005.1"/>
</dbReference>
<accession>A0A3S0AX21</accession>
<dbReference type="EMBL" id="RXHJ01000005">
    <property type="protein sequence ID" value="RSZ64366.1"/>
    <property type="molecule type" value="Genomic_DNA"/>
</dbReference>
<dbReference type="Pfam" id="PF11307">
    <property type="entry name" value="DUF3109"/>
    <property type="match status" value="1"/>
</dbReference>
<proteinExistence type="inferred from homology"/>
<keyword evidence="3" id="KW-1185">Reference proteome</keyword>
<comment type="caution">
    <text evidence="2">The sequence shown here is derived from an EMBL/GenBank/DDBJ whole genome shotgun (WGS) entry which is preliminary data.</text>
</comment>
<organism evidence="2 3">
    <name type="scientific">Corynebacterium hylobatis</name>
    <dbReference type="NCBI Taxonomy" id="1859290"/>
    <lineage>
        <taxon>Bacteria</taxon>
        <taxon>Bacillati</taxon>
        <taxon>Actinomycetota</taxon>
        <taxon>Actinomycetes</taxon>
        <taxon>Mycobacteriales</taxon>
        <taxon>Corynebacteriaceae</taxon>
        <taxon>Corynebacterium</taxon>
    </lineage>
</organism>
<dbReference type="InterPro" id="IPR021458">
    <property type="entry name" value="Rv0495c"/>
</dbReference>
<protein>
    <recommendedName>
        <fullName evidence="4">DUF3109 family protein</fullName>
    </recommendedName>
</protein>
<comment type="similarity">
    <text evidence="1">Belongs to the Rv0495c family.</text>
</comment>
<evidence type="ECO:0000313" key="3">
    <source>
        <dbReference type="Proteomes" id="UP000274907"/>
    </source>
</evidence>
<evidence type="ECO:0000313" key="2">
    <source>
        <dbReference type="EMBL" id="RSZ64366.1"/>
    </source>
</evidence>